<organism evidence="1 2">
    <name type="scientific">Dreissena polymorpha</name>
    <name type="common">Zebra mussel</name>
    <name type="synonym">Mytilus polymorpha</name>
    <dbReference type="NCBI Taxonomy" id="45954"/>
    <lineage>
        <taxon>Eukaryota</taxon>
        <taxon>Metazoa</taxon>
        <taxon>Spiralia</taxon>
        <taxon>Lophotrochozoa</taxon>
        <taxon>Mollusca</taxon>
        <taxon>Bivalvia</taxon>
        <taxon>Autobranchia</taxon>
        <taxon>Heteroconchia</taxon>
        <taxon>Euheterodonta</taxon>
        <taxon>Imparidentia</taxon>
        <taxon>Neoheterodontei</taxon>
        <taxon>Myida</taxon>
        <taxon>Dreissenoidea</taxon>
        <taxon>Dreissenidae</taxon>
        <taxon>Dreissena</taxon>
    </lineage>
</organism>
<reference evidence="1" key="2">
    <citation type="submission" date="2020-11" db="EMBL/GenBank/DDBJ databases">
        <authorList>
            <person name="McCartney M.A."/>
            <person name="Auch B."/>
            <person name="Kono T."/>
            <person name="Mallez S."/>
            <person name="Becker A."/>
            <person name="Gohl D.M."/>
            <person name="Silverstein K.A.T."/>
            <person name="Koren S."/>
            <person name="Bechman K.B."/>
            <person name="Herman A."/>
            <person name="Abrahante J.E."/>
            <person name="Garbe J."/>
        </authorList>
    </citation>
    <scope>NUCLEOTIDE SEQUENCE</scope>
    <source>
        <strain evidence="1">Duluth1</strain>
        <tissue evidence="1">Whole animal</tissue>
    </source>
</reference>
<name>A0A9D4BZZ2_DREPO</name>
<gene>
    <name evidence="1" type="ORF">DPMN_057350</name>
</gene>
<reference evidence="1" key="1">
    <citation type="journal article" date="2019" name="bioRxiv">
        <title>The Genome of the Zebra Mussel, Dreissena polymorpha: A Resource for Invasive Species Research.</title>
        <authorList>
            <person name="McCartney M.A."/>
            <person name="Auch B."/>
            <person name="Kono T."/>
            <person name="Mallez S."/>
            <person name="Zhang Y."/>
            <person name="Obille A."/>
            <person name="Becker A."/>
            <person name="Abrahante J.E."/>
            <person name="Garbe J."/>
            <person name="Badalamenti J.P."/>
            <person name="Herman A."/>
            <person name="Mangelson H."/>
            <person name="Liachko I."/>
            <person name="Sullivan S."/>
            <person name="Sone E.D."/>
            <person name="Koren S."/>
            <person name="Silverstein K.A.T."/>
            <person name="Beckman K.B."/>
            <person name="Gohl D.M."/>
        </authorList>
    </citation>
    <scope>NUCLEOTIDE SEQUENCE</scope>
    <source>
        <strain evidence="1">Duluth1</strain>
        <tissue evidence="1">Whole animal</tissue>
    </source>
</reference>
<accession>A0A9D4BZZ2</accession>
<dbReference type="EMBL" id="JAIWYP010000013">
    <property type="protein sequence ID" value="KAH3714661.1"/>
    <property type="molecule type" value="Genomic_DNA"/>
</dbReference>
<evidence type="ECO:0000313" key="2">
    <source>
        <dbReference type="Proteomes" id="UP000828390"/>
    </source>
</evidence>
<evidence type="ECO:0000313" key="1">
    <source>
        <dbReference type="EMBL" id="KAH3714661.1"/>
    </source>
</evidence>
<dbReference type="Proteomes" id="UP000828390">
    <property type="component" value="Unassembled WGS sequence"/>
</dbReference>
<dbReference type="AlphaFoldDB" id="A0A9D4BZZ2"/>
<protein>
    <submittedName>
        <fullName evidence="1">Uncharacterized protein</fullName>
    </submittedName>
</protein>
<proteinExistence type="predicted"/>
<comment type="caution">
    <text evidence="1">The sequence shown here is derived from an EMBL/GenBank/DDBJ whole genome shotgun (WGS) entry which is preliminary data.</text>
</comment>
<sequence>MSVVKENFSRLRRNHGSVFLHDACDNDEMSLLSERLQIATCGEQVDLKKKFNQSKLLKDLTSRH</sequence>
<keyword evidence="2" id="KW-1185">Reference proteome</keyword>